<reference evidence="1 2" key="1">
    <citation type="journal article" date="2019" name="Nat. Ecol. Evol.">
        <title>Megaphylogeny resolves global patterns of mushroom evolution.</title>
        <authorList>
            <person name="Varga T."/>
            <person name="Krizsan K."/>
            <person name="Foldi C."/>
            <person name="Dima B."/>
            <person name="Sanchez-Garcia M."/>
            <person name="Sanchez-Ramirez S."/>
            <person name="Szollosi G.J."/>
            <person name="Szarkandi J.G."/>
            <person name="Papp V."/>
            <person name="Albert L."/>
            <person name="Andreopoulos W."/>
            <person name="Angelini C."/>
            <person name="Antonin V."/>
            <person name="Barry K.W."/>
            <person name="Bougher N.L."/>
            <person name="Buchanan P."/>
            <person name="Buyck B."/>
            <person name="Bense V."/>
            <person name="Catcheside P."/>
            <person name="Chovatia M."/>
            <person name="Cooper J."/>
            <person name="Damon W."/>
            <person name="Desjardin D."/>
            <person name="Finy P."/>
            <person name="Geml J."/>
            <person name="Haridas S."/>
            <person name="Hughes K."/>
            <person name="Justo A."/>
            <person name="Karasinski D."/>
            <person name="Kautmanova I."/>
            <person name="Kiss B."/>
            <person name="Kocsube S."/>
            <person name="Kotiranta H."/>
            <person name="LaButti K.M."/>
            <person name="Lechner B.E."/>
            <person name="Liimatainen K."/>
            <person name="Lipzen A."/>
            <person name="Lukacs Z."/>
            <person name="Mihaltcheva S."/>
            <person name="Morgado L.N."/>
            <person name="Niskanen T."/>
            <person name="Noordeloos M.E."/>
            <person name="Ohm R.A."/>
            <person name="Ortiz-Santana B."/>
            <person name="Ovrebo C."/>
            <person name="Racz N."/>
            <person name="Riley R."/>
            <person name="Savchenko A."/>
            <person name="Shiryaev A."/>
            <person name="Soop K."/>
            <person name="Spirin V."/>
            <person name="Szebenyi C."/>
            <person name="Tomsovsky M."/>
            <person name="Tulloss R.E."/>
            <person name="Uehling J."/>
            <person name="Grigoriev I.V."/>
            <person name="Vagvolgyi C."/>
            <person name="Papp T."/>
            <person name="Martin F.M."/>
            <person name="Miettinen O."/>
            <person name="Hibbett D.S."/>
            <person name="Nagy L.G."/>
        </authorList>
    </citation>
    <scope>NUCLEOTIDE SEQUENCE [LARGE SCALE GENOMIC DNA]</scope>
    <source>
        <strain evidence="1 2">CBS 121175</strain>
    </source>
</reference>
<sequence length="176" mass="19786">MANSKRQLESPFSEKPEVTGIAAASRHNKPITSDELVIATVTIKNRDLGDRGRPLIILTRYFQHWGIWRWVPKGNGPIVNSISHKADNNRFESAGDISLRANQPEGKVMLANFREIAEAKVNAAKVKLAKLVLLTKFGGCHHCHPVRDHNLTSIYAMYYDHTPGRTDLQLELRIPV</sequence>
<evidence type="ECO:0000313" key="2">
    <source>
        <dbReference type="Proteomes" id="UP000307440"/>
    </source>
</evidence>
<accession>A0A5C3KW01</accession>
<evidence type="ECO:0000313" key="1">
    <source>
        <dbReference type="EMBL" id="TFK24841.1"/>
    </source>
</evidence>
<dbReference type="EMBL" id="ML210194">
    <property type="protein sequence ID" value="TFK24841.1"/>
    <property type="molecule type" value="Genomic_DNA"/>
</dbReference>
<gene>
    <name evidence="1" type="ORF">FA15DRAFT_655615</name>
</gene>
<dbReference type="Proteomes" id="UP000307440">
    <property type="component" value="Unassembled WGS sequence"/>
</dbReference>
<protein>
    <submittedName>
        <fullName evidence="1">Uncharacterized protein</fullName>
    </submittedName>
</protein>
<organism evidence="1 2">
    <name type="scientific">Coprinopsis marcescibilis</name>
    <name type="common">Agaric fungus</name>
    <name type="synonym">Psathyrella marcescibilis</name>
    <dbReference type="NCBI Taxonomy" id="230819"/>
    <lineage>
        <taxon>Eukaryota</taxon>
        <taxon>Fungi</taxon>
        <taxon>Dikarya</taxon>
        <taxon>Basidiomycota</taxon>
        <taxon>Agaricomycotina</taxon>
        <taxon>Agaricomycetes</taxon>
        <taxon>Agaricomycetidae</taxon>
        <taxon>Agaricales</taxon>
        <taxon>Agaricineae</taxon>
        <taxon>Psathyrellaceae</taxon>
        <taxon>Coprinopsis</taxon>
    </lineage>
</organism>
<name>A0A5C3KW01_COPMA</name>
<dbReference type="AlphaFoldDB" id="A0A5C3KW01"/>
<proteinExistence type="predicted"/>
<keyword evidence="2" id="KW-1185">Reference proteome</keyword>